<dbReference type="GO" id="GO:0005525">
    <property type="term" value="F:GTP binding"/>
    <property type="evidence" value="ECO:0007669"/>
    <property type="project" value="InterPro"/>
</dbReference>
<feature type="domain" description="Translation elongation factor EFTu-like" evidence="1">
    <location>
        <begin position="68"/>
        <end position="138"/>
    </location>
</feature>
<evidence type="ECO:0000313" key="2">
    <source>
        <dbReference type="EMBL" id="ACZ09646.1"/>
    </source>
</evidence>
<dbReference type="Pfam" id="PF03144">
    <property type="entry name" value="GTP_EFTU_D2"/>
    <property type="match status" value="1"/>
</dbReference>
<dbReference type="STRING" id="526218.Sterm_2802"/>
<dbReference type="eggNOG" id="COG0050">
    <property type="taxonomic scope" value="Bacteria"/>
</dbReference>
<gene>
    <name evidence="2" type="ordered locus">Sterm_2802</name>
</gene>
<reference evidence="3" key="1">
    <citation type="submission" date="2009-09" db="EMBL/GenBank/DDBJ databases">
        <title>The complete chromosome of Sebaldella termitidis ATCC 33386.</title>
        <authorList>
            <consortium name="US DOE Joint Genome Institute (JGI-PGF)"/>
            <person name="Lucas S."/>
            <person name="Copeland A."/>
            <person name="Lapidus A."/>
            <person name="Glavina del Rio T."/>
            <person name="Dalin E."/>
            <person name="Tice H."/>
            <person name="Bruce D."/>
            <person name="Goodwin L."/>
            <person name="Pitluck S."/>
            <person name="Kyrpides N."/>
            <person name="Mavromatis K."/>
            <person name="Ivanova N."/>
            <person name="Mikhailova N."/>
            <person name="Sims D."/>
            <person name="Meincke L."/>
            <person name="Brettin T."/>
            <person name="Detter J.C."/>
            <person name="Han C."/>
            <person name="Larimer F."/>
            <person name="Land M."/>
            <person name="Hauser L."/>
            <person name="Markowitz V."/>
            <person name="Cheng J.F."/>
            <person name="Hugenholtz P."/>
            <person name="Woyke T."/>
            <person name="Wu D."/>
            <person name="Eisen J.A."/>
        </authorList>
    </citation>
    <scope>NUCLEOTIDE SEQUENCE [LARGE SCALE GENOMIC DNA]</scope>
    <source>
        <strain evidence="3">ATCC 33386 / NCTC 11300</strain>
    </source>
</reference>
<evidence type="ECO:0000313" key="3">
    <source>
        <dbReference type="Proteomes" id="UP000000845"/>
    </source>
</evidence>
<dbReference type="SUPFAM" id="SSF50447">
    <property type="entry name" value="Translation proteins"/>
    <property type="match status" value="1"/>
</dbReference>
<dbReference type="Proteomes" id="UP000000845">
    <property type="component" value="Chromosome"/>
</dbReference>
<dbReference type="Gene3D" id="2.40.30.10">
    <property type="entry name" value="Translation factors"/>
    <property type="match status" value="1"/>
</dbReference>
<reference evidence="2 3" key="2">
    <citation type="journal article" date="2010" name="Stand. Genomic Sci.">
        <title>Complete genome sequence of Sebaldella termitidis type strain (NCTC 11300).</title>
        <authorList>
            <person name="Harmon-Smith M."/>
            <person name="Celia L."/>
            <person name="Chertkov O."/>
            <person name="Lapidus A."/>
            <person name="Copeland A."/>
            <person name="Glavina Del Rio T."/>
            <person name="Nolan M."/>
            <person name="Lucas S."/>
            <person name="Tice H."/>
            <person name="Cheng J.F."/>
            <person name="Han C."/>
            <person name="Detter J.C."/>
            <person name="Bruce D."/>
            <person name="Goodwin L."/>
            <person name="Pitluck S."/>
            <person name="Pati A."/>
            <person name="Liolios K."/>
            <person name="Ivanova N."/>
            <person name="Mavromatis K."/>
            <person name="Mikhailova N."/>
            <person name="Chen A."/>
            <person name="Palaniappan K."/>
            <person name="Land M."/>
            <person name="Hauser L."/>
            <person name="Chang Y.J."/>
            <person name="Jeffries C.D."/>
            <person name="Brettin T."/>
            <person name="Goker M."/>
            <person name="Beck B."/>
            <person name="Bristow J."/>
            <person name="Eisen J.A."/>
            <person name="Markowitz V."/>
            <person name="Hugenholtz P."/>
            <person name="Kyrpides N.C."/>
            <person name="Klenk H.P."/>
            <person name="Chen F."/>
        </authorList>
    </citation>
    <scope>NUCLEOTIDE SEQUENCE [LARGE SCALE GENOMIC DNA]</scope>
    <source>
        <strain evidence="3">ATCC 33386 / NCTC 11300</strain>
    </source>
</reference>
<organism evidence="2 3">
    <name type="scientific">Sebaldella termitidis (strain ATCC 33386 / NCTC 11300)</name>
    <dbReference type="NCBI Taxonomy" id="526218"/>
    <lineage>
        <taxon>Bacteria</taxon>
        <taxon>Fusobacteriati</taxon>
        <taxon>Fusobacteriota</taxon>
        <taxon>Fusobacteriia</taxon>
        <taxon>Fusobacteriales</taxon>
        <taxon>Leptotrichiaceae</taxon>
        <taxon>Sebaldella</taxon>
    </lineage>
</organism>
<dbReference type="KEGG" id="str:Sterm_2802"/>
<dbReference type="RefSeq" id="WP_012862240.1">
    <property type="nucleotide sequence ID" value="NC_013517.1"/>
</dbReference>
<dbReference type="AlphaFoldDB" id="D1AMS2"/>
<dbReference type="HOGENOM" id="CLU_1843719_0_0_0"/>
<keyword evidence="3" id="KW-1185">Reference proteome</keyword>
<dbReference type="GO" id="GO:0003746">
    <property type="term" value="F:translation elongation factor activity"/>
    <property type="evidence" value="ECO:0007669"/>
    <property type="project" value="UniProtKB-KW"/>
</dbReference>
<dbReference type="PANTHER" id="PTHR43721:SF22">
    <property type="entry name" value="ELONGATION FACTOR TU, MITOCHONDRIAL"/>
    <property type="match status" value="1"/>
</dbReference>
<dbReference type="InterPro" id="IPR050055">
    <property type="entry name" value="EF-Tu_GTPase"/>
</dbReference>
<keyword evidence="2" id="KW-0648">Protein biosynthesis</keyword>
<dbReference type="InterPro" id="IPR004161">
    <property type="entry name" value="EFTu-like_2"/>
</dbReference>
<dbReference type="EMBL" id="CP001739">
    <property type="protein sequence ID" value="ACZ09646.1"/>
    <property type="molecule type" value="Genomic_DNA"/>
</dbReference>
<name>D1AMS2_SEBTE</name>
<sequence>MILVIIILMAIIIIFLLAFILKSNSISNSNKEDNYERNSNYRMESDNFYSSGNFEMEIEDVFAITGRGTVVTGLVKRGVIKKGDKVFIKKLNGSVSEDTVAGIESFRKRMDIAEAGQNIGLLLKKSSKNELQKGDRITQ</sequence>
<proteinExistence type="predicted"/>
<dbReference type="PANTHER" id="PTHR43721">
    <property type="entry name" value="ELONGATION FACTOR TU-RELATED"/>
    <property type="match status" value="1"/>
</dbReference>
<accession>D1AMS2</accession>
<evidence type="ECO:0000259" key="1">
    <source>
        <dbReference type="Pfam" id="PF03144"/>
    </source>
</evidence>
<protein>
    <submittedName>
        <fullName evidence="2">Elongation factor Tu domain 2 protein</fullName>
    </submittedName>
</protein>
<keyword evidence="2" id="KW-0251">Elongation factor</keyword>
<dbReference type="InterPro" id="IPR009000">
    <property type="entry name" value="Transl_B-barrel_sf"/>
</dbReference>